<keyword evidence="2" id="KW-0489">Methyltransferase</keyword>
<dbReference type="STRING" id="655863.F0X736"/>
<dbReference type="AlphaFoldDB" id="F0X736"/>
<protein>
    <submittedName>
        <fullName evidence="2">Methyltransferase type 11</fullName>
    </submittedName>
</protein>
<gene>
    <name evidence="2" type="ORF">CMQ_6734</name>
</gene>
<dbReference type="CDD" id="cd02440">
    <property type="entry name" value="AdoMet_MTases"/>
    <property type="match status" value="1"/>
</dbReference>
<keyword evidence="3" id="KW-1185">Reference proteome</keyword>
<dbReference type="OrthoDB" id="2013972at2759"/>
<dbReference type="GO" id="GO:0008168">
    <property type="term" value="F:methyltransferase activity"/>
    <property type="evidence" value="ECO:0007669"/>
    <property type="project" value="UniProtKB-KW"/>
</dbReference>
<reference evidence="2 3" key="1">
    <citation type="journal article" date="2011" name="Proc. Natl. Acad. Sci. U.S.A.">
        <title>Genome and transcriptome analyses of the mountain pine beetle-fungal symbiont Grosmannia clavigera, a lodgepole pine pathogen.</title>
        <authorList>
            <person name="DiGuistini S."/>
            <person name="Wang Y."/>
            <person name="Liao N.Y."/>
            <person name="Taylor G."/>
            <person name="Tanguay P."/>
            <person name="Feau N."/>
            <person name="Henrissat B."/>
            <person name="Chan S.K."/>
            <person name="Hesse-Orce U."/>
            <person name="Alamouti S.M."/>
            <person name="Tsui C.K.M."/>
            <person name="Docking R.T."/>
            <person name="Levasseur A."/>
            <person name="Haridas S."/>
            <person name="Robertson G."/>
            <person name="Birol I."/>
            <person name="Holt R.A."/>
            <person name="Marra M.A."/>
            <person name="Hamelin R.C."/>
            <person name="Hirst M."/>
            <person name="Jones S.J.M."/>
            <person name="Bohlmann J."/>
            <person name="Breuil C."/>
        </authorList>
    </citation>
    <scope>NUCLEOTIDE SEQUENCE [LARGE SCALE GENOMIC DNA]</scope>
    <source>
        <strain evidence="3">kw1407 / UAMH 11150</strain>
    </source>
</reference>
<dbReference type="HOGENOM" id="CLU_010595_0_0_1"/>
<comment type="similarity">
    <text evidence="1">Belongs to the methyltransferase superfamily. LaeA methyltransferase family.</text>
</comment>
<keyword evidence="2" id="KW-0808">Transferase</keyword>
<accession>F0X736</accession>
<dbReference type="SUPFAM" id="SSF53335">
    <property type="entry name" value="S-adenosyl-L-methionine-dependent methyltransferases"/>
    <property type="match status" value="1"/>
</dbReference>
<evidence type="ECO:0000313" key="3">
    <source>
        <dbReference type="Proteomes" id="UP000007796"/>
    </source>
</evidence>
<dbReference type="Pfam" id="PF13489">
    <property type="entry name" value="Methyltransf_23"/>
    <property type="match status" value="1"/>
</dbReference>
<dbReference type="PANTHER" id="PTHR43591">
    <property type="entry name" value="METHYLTRANSFERASE"/>
    <property type="match status" value="1"/>
</dbReference>
<dbReference type="GeneID" id="25980200"/>
<dbReference type="InterPro" id="IPR029063">
    <property type="entry name" value="SAM-dependent_MTases_sf"/>
</dbReference>
<proteinExistence type="inferred from homology"/>
<dbReference type="EMBL" id="GL629729">
    <property type="protein sequence ID" value="EFX06413.1"/>
    <property type="molecule type" value="Genomic_DNA"/>
</dbReference>
<dbReference type="Proteomes" id="UP000007796">
    <property type="component" value="Unassembled WGS sequence"/>
</dbReference>
<dbReference type="Gene3D" id="3.40.50.150">
    <property type="entry name" value="Vaccinia Virus protein VP39"/>
    <property type="match status" value="1"/>
</dbReference>
<name>F0X736_GROCL</name>
<evidence type="ECO:0000256" key="1">
    <source>
        <dbReference type="ARBA" id="ARBA00038158"/>
    </source>
</evidence>
<organism evidence="3">
    <name type="scientific">Grosmannia clavigera (strain kw1407 / UAMH 11150)</name>
    <name type="common">Blue stain fungus</name>
    <name type="synonym">Graphiocladiella clavigera</name>
    <dbReference type="NCBI Taxonomy" id="655863"/>
    <lineage>
        <taxon>Eukaryota</taxon>
        <taxon>Fungi</taxon>
        <taxon>Dikarya</taxon>
        <taxon>Ascomycota</taxon>
        <taxon>Pezizomycotina</taxon>
        <taxon>Sordariomycetes</taxon>
        <taxon>Sordariomycetidae</taxon>
        <taxon>Ophiostomatales</taxon>
        <taxon>Ophiostomataceae</taxon>
        <taxon>Leptographium</taxon>
    </lineage>
</organism>
<dbReference type="GO" id="GO:0032259">
    <property type="term" value="P:methylation"/>
    <property type="evidence" value="ECO:0007669"/>
    <property type="project" value="UniProtKB-KW"/>
</dbReference>
<sequence length="352" mass="39363">MSTSVSSPAAVVPPETEPTSVPVEVAAVLPGEHWDEAPDDYDDDLAVNDVQSSTASITSSILNYRTFKGRTYHSDRGTAQYWGSNDGRHSDSLDMFYHATSLLLDEKLHLAPVENPKKVLDIGTGTGIWAIDFADAHPETIVIGTDVSPIQPTWVPPNLIFEIEDCTQPWTFTPGSFDFVHMQFLVGSIPDWYALFREAYTALEPGGYLESFESSPLTHSDDGSMPANSANAQWGPIFFQGGDKIGRTARVIEDDIQVKAMEAAGFVDIQVTNFKCPSGIWPKDKRQREIGELIMYSVLNDVEGWILFMSNTLGWTLEQIMVYTAHLRREFKKGEYHCYIRQRVVYGRKPKV</sequence>
<dbReference type="PANTHER" id="PTHR43591:SF10">
    <property type="entry name" value="ABC TRANSMEMBRANE TYPE-1 DOMAIN-CONTAINING PROTEIN-RELATED"/>
    <property type="match status" value="1"/>
</dbReference>
<evidence type="ECO:0000313" key="2">
    <source>
        <dbReference type="EMBL" id="EFX06413.1"/>
    </source>
</evidence>
<dbReference type="eggNOG" id="ENOG502QSKG">
    <property type="taxonomic scope" value="Eukaryota"/>
</dbReference>
<dbReference type="RefSeq" id="XP_014175895.1">
    <property type="nucleotide sequence ID" value="XM_014320420.1"/>
</dbReference>
<dbReference type="InParanoid" id="F0X736"/>